<name>A0ABP5HCC1_9ACTN</name>
<keyword evidence="2" id="KW-1185">Reference proteome</keyword>
<accession>A0ABP5HCC1</accession>
<reference evidence="2" key="1">
    <citation type="journal article" date="2019" name="Int. J. Syst. Evol. Microbiol.">
        <title>The Global Catalogue of Microorganisms (GCM) 10K type strain sequencing project: providing services to taxonomists for standard genome sequencing and annotation.</title>
        <authorList>
            <consortium name="The Broad Institute Genomics Platform"/>
            <consortium name="The Broad Institute Genome Sequencing Center for Infectious Disease"/>
            <person name="Wu L."/>
            <person name="Ma J."/>
        </authorList>
    </citation>
    <scope>NUCLEOTIDE SEQUENCE [LARGE SCALE GENOMIC DNA]</scope>
    <source>
        <strain evidence="2">JCM 15478</strain>
    </source>
</reference>
<dbReference type="EMBL" id="BAAAPE010000005">
    <property type="protein sequence ID" value="GAA2068656.1"/>
    <property type="molecule type" value="Genomic_DNA"/>
</dbReference>
<gene>
    <name evidence="1" type="ORF">GCM10009801_17100</name>
</gene>
<evidence type="ECO:0000313" key="2">
    <source>
        <dbReference type="Proteomes" id="UP001500016"/>
    </source>
</evidence>
<proteinExistence type="predicted"/>
<evidence type="ECO:0008006" key="3">
    <source>
        <dbReference type="Google" id="ProtNLM"/>
    </source>
</evidence>
<protein>
    <recommendedName>
        <fullName evidence="3">Secreted protein</fullName>
    </recommendedName>
</protein>
<sequence>MVTGGLQPSVRRLRASAGPLWTVGLALLLLGLLYTHGAGTGDAAAGHHGGAVAAQSASVQSVSASAHHVSGGHEGHEGHEERPDAAHQALECLSGQPQEDFVLDGPGPAPVPWTPCAYDGPGADPGLRAAAVGTGAGTAVATPGTAAVLRI</sequence>
<comment type="caution">
    <text evidence="1">The sequence shown here is derived from an EMBL/GenBank/DDBJ whole genome shotgun (WGS) entry which is preliminary data.</text>
</comment>
<evidence type="ECO:0000313" key="1">
    <source>
        <dbReference type="EMBL" id="GAA2068656.1"/>
    </source>
</evidence>
<dbReference type="Proteomes" id="UP001500016">
    <property type="component" value="Unassembled WGS sequence"/>
</dbReference>
<organism evidence="1 2">
    <name type="scientific">Streptomyces albiaxialis</name>
    <dbReference type="NCBI Taxonomy" id="329523"/>
    <lineage>
        <taxon>Bacteria</taxon>
        <taxon>Bacillati</taxon>
        <taxon>Actinomycetota</taxon>
        <taxon>Actinomycetes</taxon>
        <taxon>Kitasatosporales</taxon>
        <taxon>Streptomycetaceae</taxon>
        <taxon>Streptomyces</taxon>
    </lineage>
</organism>